<evidence type="ECO:0000256" key="3">
    <source>
        <dbReference type="SAM" id="MobiDB-lite"/>
    </source>
</evidence>
<dbReference type="InterPro" id="IPR011989">
    <property type="entry name" value="ARM-like"/>
</dbReference>
<accession>A0A0L0F8F6</accession>
<proteinExistence type="predicted"/>
<dbReference type="RefSeq" id="XP_014146899.1">
    <property type="nucleotide sequence ID" value="XM_014291424.1"/>
</dbReference>
<reference evidence="5 6" key="1">
    <citation type="submission" date="2011-02" db="EMBL/GenBank/DDBJ databases">
        <title>The Genome Sequence of Sphaeroforma arctica JP610.</title>
        <authorList>
            <consortium name="The Broad Institute Genome Sequencing Platform"/>
            <person name="Russ C."/>
            <person name="Cuomo C."/>
            <person name="Young S.K."/>
            <person name="Zeng Q."/>
            <person name="Gargeya S."/>
            <person name="Alvarado L."/>
            <person name="Berlin A."/>
            <person name="Chapman S.B."/>
            <person name="Chen Z."/>
            <person name="Freedman E."/>
            <person name="Gellesch M."/>
            <person name="Goldberg J."/>
            <person name="Griggs A."/>
            <person name="Gujja S."/>
            <person name="Heilman E."/>
            <person name="Heiman D."/>
            <person name="Howarth C."/>
            <person name="Mehta T."/>
            <person name="Neiman D."/>
            <person name="Pearson M."/>
            <person name="Roberts A."/>
            <person name="Saif S."/>
            <person name="Shea T."/>
            <person name="Shenoy N."/>
            <person name="Sisk P."/>
            <person name="Stolte C."/>
            <person name="Sykes S."/>
            <person name="White J."/>
            <person name="Yandava C."/>
            <person name="Burger G."/>
            <person name="Gray M.W."/>
            <person name="Holland P.W.H."/>
            <person name="King N."/>
            <person name="Lang F.B.F."/>
            <person name="Roger A.J."/>
            <person name="Ruiz-Trillo I."/>
            <person name="Haas B."/>
            <person name="Nusbaum C."/>
            <person name="Birren B."/>
        </authorList>
    </citation>
    <scope>NUCLEOTIDE SEQUENCE [LARGE SCALE GENOMIC DNA]</scope>
    <source>
        <strain evidence="5 6">JP610</strain>
    </source>
</reference>
<keyword evidence="2" id="KW-0963">Cytoplasm</keyword>
<dbReference type="GO" id="GO:0005737">
    <property type="term" value="C:cytoplasm"/>
    <property type="evidence" value="ECO:0007669"/>
    <property type="project" value="UniProtKB-SubCell"/>
</dbReference>
<evidence type="ECO:0000259" key="4">
    <source>
        <dbReference type="SMART" id="SM01349"/>
    </source>
</evidence>
<dbReference type="GO" id="GO:0007051">
    <property type="term" value="P:spindle organization"/>
    <property type="evidence" value="ECO:0007669"/>
    <property type="project" value="InterPro"/>
</dbReference>
<dbReference type="GeneID" id="25914945"/>
<dbReference type="InterPro" id="IPR034085">
    <property type="entry name" value="TOG"/>
</dbReference>
<name>A0A0L0F8F6_9EUKA</name>
<dbReference type="STRING" id="667725.A0A0L0F8F6"/>
<feature type="non-terminal residue" evidence="5">
    <location>
        <position position="264"/>
    </location>
</feature>
<feature type="domain" description="TOG" evidence="4">
    <location>
        <begin position="1"/>
        <end position="209"/>
    </location>
</feature>
<dbReference type="eggNOG" id="KOG1820">
    <property type="taxonomic scope" value="Eukaryota"/>
</dbReference>
<evidence type="ECO:0000256" key="1">
    <source>
        <dbReference type="ARBA" id="ARBA00004496"/>
    </source>
</evidence>
<dbReference type="SMART" id="SM01349">
    <property type="entry name" value="TOG"/>
    <property type="match status" value="1"/>
</dbReference>
<sequence length="264" mass="29172">AWKVRQAAYKEVAAEFTKCDSTDPLGRKYQQQVPKWIVETTAIPQEDAYDAVLAYVDAFGSDSEGFTTSLIEGLVAKGFTTRPKTRVKAQELCLLLTEVGSGKPVAHTLLTVGTKSKTPKVVIGSVEFLYTIVKTFGGKPFDIKEIGAGLPTMFGSANAAVREWAHKLAVTVYQIAGPAPMHQWLKDIKPIQLAELEKDFRKAEHPLVPLKQLRGAGDRDGANNGTDGPSPMEFEEKEPEEYIDDTEPYDFLSNMPDEFYENIV</sequence>
<gene>
    <name evidence="5" type="ORF">SARC_14441</name>
</gene>
<evidence type="ECO:0000256" key="2">
    <source>
        <dbReference type="ARBA" id="ARBA00022490"/>
    </source>
</evidence>
<dbReference type="EMBL" id="KQ246229">
    <property type="protein sequence ID" value="KNC72997.1"/>
    <property type="molecule type" value="Genomic_DNA"/>
</dbReference>
<dbReference type="GO" id="GO:0046785">
    <property type="term" value="P:microtubule polymerization"/>
    <property type="evidence" value="ECO:0007669"/>
    <property type="project" value="InterPro"/>
</dbReference>
<feature type="region of interest" description="Disordered" evidence="3">
    <location>
        <begin position="211"/>
        <end position="256"/>
    </location>
</feature>
<dbReference type="PANTHER" id="PTHR12609">
    <property type="entry name" value="MICROTUBULE ASSOCIATED PROTEIN XMAP215"/>
    <property type="match status" value="1"/>
</dbReference>
<dbReference type="GO" id="GO:0030951">
    <property type="term" value="P:establishment or maintenance of microtubule cytoskeleton polarity"/>
    <property type="evidence" value="ECO:0007669"/>
    <property type="project" value="InterPro"/>
</dbReference>
<dbReference type="InterPro" id="IPR048491">
    <property type="entry name" value="XMAP215_CLASP_TOG"/>
</dbReference>
<dbReference type="Proteomes" id="UP000054560">
    <property type="component" value="Unassembled WGS sequence"/>
</dbReference>
<keyword evidence="6" id="KW-1185">Reference proteome</keyword>
<feature type="non-terminal residue" evidence="5">
    <location>
        <position position="1"/>
    </location>
</feature>
<dbReference type="GO" id="GO:0051010">
    <property type="term" value="F:microtubule plus-end binding"/>
    <property type="evidence" value="ECO:0007669"/>
    <property type="project" value="InterPro"/>
</dbReference>
<evidence type="ECO:0000313" key="5">
    <source>
        <dbReference type="EMBL" id="KNC72997.1"/>
    </source>
</evidence>
<dbReference type="OrthoDB" id="205662at2759"/>
<dbReference type="GO" id="GO:0061863">
    <property type="term" value="F:microtubule plus end polymerase"/>
    <property type="evidence" value="ECO:0007669"/>
    <property type="project" value="InterPro"/>
</dbReference>
<evidence type="ECO:0000313" key="6">
    <source>
        <dbReference type="Proteomes" id="UP000054560"/>
    </source>
</evidence>
<dbReference type="AlphaFoldDB" id="A0A0L0F8F6"/>
<organism evidence="5 6">
    <name type="scientific">Sphaeroforma arctica JP610</name>
    <dbReference type="NCBI Taxonomy" id="667725"/>
    <lineage>
        <taxon>Eukaryota</taxon>
        <taxon>Ichthyosporea</taxon>
        <taxon>Ichthyophonida</taxon>
        <taxon>Sphaeroforma</taxon>
    </lineage>
</organism>
<protein>
    <recommendedName>
        <fullName evidence="4">TOG domain-containing protein</fullName>
    </recommendedName>
</protein>
<dbReference type="Pfam" id="PF21041">
    <property type="entry name" value="XMAP215_CLASP_TOG"/>
    <property type="match status" value="1"/>
</dbReference>
<dbReference type="Gene3D" id="1.25.10.10">
    <property type="entry name" value="Leucine-rich Repeat Variant"/>
    <property type="match status" value="1"/>
</dbReference>
<feature type="compositionally biased region" description="Acidic residues" evidence="3">
    <location>
        <begin position="233"/>
        <end position="248"/>
    </location>
</feature>
<comment type="subcellular location">
    <subcellularLocation>
        <location evidence="1">Cytoplasm</location>
    </subcellularLocation>
</comment>
<dbReference type="InterPro" id="IPR045110">
    <property type="entry name" value="XMAP215"/>
</dbReference>